<feature type="compositionally biased region" description="Low complexity" evidence="4">
    <location>
        <begin position="26"/>
        <end position="36"/>
    </location>
</feature>
<name>A0A410WRH0_9BACL</name>
<dbReference type="PROSITE" id="PS00041">
    <property type="entry name" value="HTH_ARAC_FAMILY_1"/>
    <property type="match status" value="1"/>
</dbReference>
<sequence>MNQGIGQESFSIFDTYFEAMTRHHGTNGTDRTTGTDGKSGHMSSRLEIVRTDWTIRREREVRCISESAMVELSFCFEGCGQVEVSGGAHDLQEGSCSLQLMRDFSASFRYEQGTRVRTLALGMPVSLFNAYHSSVSAAAVNPFNRLLGTGSFRQFRCPILPATRGLLQELEDCPYTGAMKDMYLEAKALELFAVYTNRFLYENDSQAPVSGTLSRTDRQKIREAREEIIRRMDAPPSLLELSRIVGINDYKLKLGFKELYGTSVFAYLREQRLHKACELLRTGDMSVSEAAARVGYMNFSHFAEAFRRKFGVNPSVYRKEPR</sequence>
<evidence type="ECO:0000313" key="7">
    <source>
        <dbReference type="EMBL" id="QAV16965.1"/>
    </source>
</evidence>
<accession>A0A410WRH0</accession>
<dbReference type="GO" id="GO:0043565">
    <property type="term" value="F:sequence-specific DNA binding"/>
    <property type="evidence" value="ECO:0007669"/>
    <property type="project" value="InterPro"/>
</dbReference>
<dbReference type="GO" id="GO:0003700">
    <property type="term" value="F:DNA-binding transcription factor activity"/>
    <property type="evidence" value="ECO:0007669"/>
    <property type="project" value="InterPro"/>
</dbReference>
<dbReference type="SUPFAM" id="SSF46689">
    <property type="entry name" value="Homeodomain-like"/>
    <property type="match status" value="1"/>
</dbReference>
<dbReference type="PANTHER" id="PTHR47893">
    <property type="entry name" value="REGULATORY PROTEIN PCHR"/>
    <property type="match status" value="1"/>
</dbReference>
<dbReference type="InterPro" id="IPR020449">
    <property type="entry name" value="Tscrpt_reg_AraC-type_HTH"/>
</dbReference>
<keyword evidence="1" id="KW-0805">Transcription regulation</keyword>
<reference evidence="6 9" key="2">
    <citation type="submission" date="2022-05" db="EMBL/GenBank/DDBJ databases">
        <title>Genome Sequencing of Bee-Associated Microbes.</title>
        <authorList>
            <person name="Dunlap C."/>
        </authorList>
    </citation>
    <scope>NUCLEOTIDE SEQUENCE [LARGE SCALE GENOMIC DNA]</scope>
    <source>
        <strain evidence="6 9">NRRL B-23120</strain>
    </source>
</reference>
<evidence type="ECO:0000313" key="6">
    <source>
        <dbReference type="EMBL" id="MCY9598473.1"/>
    </source>
</evidence>
<keyword evidence="3" id="KW-0804">Transcription</keyword>
<dbReference type="InterPro" id="IPR053142">
    <property type="entry name" value="PchR_regulatory_protein"/>
</dbReference>
<dbReference type="Proteomes" id="UP001527202">
    <property type="component" value="Unassembled WGS sequence"/>
</dbReference>
<dbReference type="AlphaFoldDB" id="A0A410WRH0"/>
<dbReference type="PROSITE" id="PS01124">
    <property type="entry name" value="HTH_ARAC_FAMILY_2"/>
    <property type="match status" value="1"/>
</dbReference>
<evidence type="ECO:0000313" key="8">
    <source>
        <dbReference type="Proteomes" id="UP000288943"/>
    </source>
</evidence>
<dbReference type="InterPro" id="IPR018060">
    <property type="entry name" value="HTH_AraC"/>
</dbReference>
<dbReference type="PRINTS" id="PR00032">
    <property type="entry name" value="HTHARAC"/>
</dbReference>
<dbReference type="Pfam" id="PF12833">
    <property type="entry name" value="HTH_18"/>
    <property type="match status" value="1"/>
</dbReference>
<feature type="domain" description="HTH araC/xylS-type" evidence="5">
    <location>
        <begin position="222"/>
        <end position="320"/>
    </location>
</feature>
<dbReference type="OrthoDB" id="9782503at2"/>
<evidence type="ECO:0000313" key="9">
    <source>
        <dbReference type="Proteomes" id="UP001527202"/>
    </source>
</evidence>
<gene>
    <name evidence="6" type="ORF">M5X16_22235</name>
    <name evidence="7" type="ORF">PC41400_04390</name>
</gene>
<dbReference type="InterPro" id="IPR009057">
    <property type="entry name" value="Homeodomain-like_sf"/>
</dbReference>
<reference evidence="7 8" key="1">
    <citation type="submission" date="2018-01" db="EMBL/GenBank/DDBJ databases">
        <title>The whole genome sequencing and assembly of Paenibacillus chitinolyticus KCCM 41400 strain.</title>
        <authorList>
            <person name="Kim J.-Y."/>
            <person name="Park M.-K."/>
            <person name="Lee Y.-J."/>
            <person name="Yi H."/>
            <person name="Bahn Y.-S."/>
            <person name="Kim J.F."/>
            <person name="Lee D.-W."/>
        </authorList>
    </citation>
    <scope>NUCLEOTIDE SEQUENCE [LARGE SCALE GENOMIC DNA]</scope>
    <source>
        <strain evidence="7 8">KCCM 41400</strain>
    </source>
</reference>
<keyword evidence="2" id="KW-0238">DNA-binding</keyword>
<dbReference type="SMART" id="SM00342">
    <property type="entry name" value="HTH_ARAC"/>
    <property type="match status" value="1"/>
</dbReference>
<evidence type="ECO:0000259" key="5">
    <source>
        <dbReference type="PROSITE" id="PS01124"/>
    </source>
</evidence>
<keyword evidence="9" id="KW-1185">Reference proteome</keyword>
<evidence type="ECO:0000256" key="2">
    <source>
        <dbReference type="ARBA" id="ARBA00023125"/>
    </source>
</evidence>
<dbReference type="Gene3D" id="1.10.10.60">
    <property type="entry name" value="Homeodomain-like"/>
    <property type="match status" value="2"/>
</dbReference>
<evidence type="ECO:0000256" key="3">
    <source>
        <dbReference type="ARBA" id="ARBA00023163"/>
    </source>
</evidence>
<organism evidence="7 8">
    <name type="scientific">Paenibacillus chitinolyticus</name>
    <dbReference type="NCBI Taxonomy" id="79263"/>
    <lineage>
        <taxon>Bacteria</taxon>
        <taxon>Bacillati</taxon>
        <taxon>Bacillota</taxon>
        <taxon>Bacilli</taxon>
        <taxon>Bacillales</taxon>
        <taxon>Paenibacillaceae</taxon>
        <taxon>Paenibacillus</taxon>
    </lineage>
</organism>
<dbReference type="EMBL" id="JAMDMJ010000031">
    <property type="protein sequence ID" value="MCY9598473.1"/>
    <property type="molecule type" value="Genomic_DNA"/>
</dbReference>
<dbReference type="EMBL" id="CP026520">
    <property type="protein sequence ID" value="QAV16965.1"/>
    <property type="molecule type" value="Genomic_DNA"/>
</dbReference>
<dbReference type="GeneID" id="95374055"/>
<feature type="region of interest" description="Disordered" evidence="4">
    <location>
        <begin position="23"/>
        <end position="42"/>
    </location>
</feature>
<evidence type="ECO:0000256" key="4">
    <source>
        <dbReference type="SAM" id="MobiDB-lite"/>
    </source>
</evidence>
<proteinExistence type="predicted"/>
<dbReference type="RefSeq" id="WP_042231980.1">
    <property type="nucleotide sequence ID" value="NZ_CP026520.1"/>
</dbReference>
<dbReference type="Proteomes" id="UP000288943">
    <property type="component" value="Chromosome"/>
</dbReference>
<evidence type="ECO:0000256" key="1">
    <source>
        <dbReference type="ARBA" id="ARBA00023015"/>
    </source>
</evidence>
<dbReference type="InterPro" id="IPR018062">
    <property type="entry name" value="HTH_AraC-typ_CS"/>
</dbReference>
<dbReference type="KEGG" id="pchi:PC41400_04390"/>
<protein>
    <submittedName>
        <fullName evidence="7">AraC family transcriptional regulator</fullName>
    </submittedName>
</protein>
<dbReference type="PANTHER" id="PTHR47893:SF1">
    <property type="entry name" value="REGULATORY PROTEIN PCHR"/>
    <property type="match status" value="1"/>
</dbReference>